<dbReference type="EMBL" id="CP047896">
    <property type="protein sequence ID" value="QHL92010.1"/>
    <property type="molecule type" value="Genomic_DNA"/>
</dbReference>
<dbReference type="InterPro" id="IPR003615">
    <property type="entry name" value="HNH_nuc"/>
</dbReference>
<evidence type="ECO:0000313" key="3">
    <source>
        <dbReference type="EMBL" id="QHL92010.1"/>
    </source>
</evidence>
<evidence type="ECO:0000256" key="1">
    <source>
        <dbReference type="SAM" id="MobiDB-lite"/>
    </source>
</evidence>
<dbReference type="AlphaFoldDB" id="A0A7Z2S6C8"/>
<reference evidence="3 4" key="1">
    <citation type="submission" date="2020-01" db="EMBL/GenBank/DDBJ databases">
        <title>Sphingomonas sp. C33 whole genome sequece.</title>
        <authorList>
            <person name="Park C."/>
        </authorList>
    </citation>
    <scope>NUCLEOTIDE SEQUENCE [LARGE SCALE GENOMIC DNA]</scope>
    <source>
        <strain evidence="3 4">C33</strain>
        <plasmid evidence="4">pc33</plasmid>
    </source>
</reference>
<evidence type="ECO:0000313" key="4">
    <source>
        <dbReference type="Proteomes" id="UP000464468"/>
    </source>
</evidence>
<dbReference type="GO" id="GO:0003676">
    <property type="term" value="F:nucleic acid binding"/>
    <property type="evidence" value="ECO:0007669"/>
    <property type="project" value="InterPro"/>
</dbReference>
<dbReference type="Proteomes" id="UP000464468">
    <property type="component" value="Plasmid pC33"/>
</dbReference>
<geneLocation type="plasmid" evidence="4">
    <name>pc33</name>
</geneLocation>
<dbReference type="InterPro" id="IPR002711">
    <property type="entry name" value="HNH"/>
</dbReference>
<dbReference type="Pfam" id="PF01844">
    <property type="entry name" value="HNH"/>
    <property type="match status" value="1"/>
</dbReference>
<evidence type="ECO:0000259" key="2">
    <source>
        <dbReference type="Pfam" id="PF01844"/>
    </source>
</evidence>
<proteinExistence type="predicted"/>
<dbReference type="Gene3D" id="1.10.30.50">
    <property type="match status" value="1"/>
</dbReference>
<protein>
    <recommendedName>
        <fullName evidence="2">HNH domain-containing protein</fullName>
    </recommendedName>
</protein>
<dbReference type="KEGG" id="schy:GVO57_14025"/>
<gene>
    <name evidence="3" type="ORF">GVO57_14025</name>
</gene>
<dbReference type="GO" id="GO:0008270">
    <property type="term" value="F:zinc ion binding"/>
    <property type="evidence" value="ECO:0007669"/>
    <property type="project" value="InterPro"/>
</dbReference>
<feature type="region of interest" description="Disordered" evidence="1">
    <location>
        <begin position="86"/>
        <end position="110"/>
    </location>
</feature>
<accession>A0A7Z2S6C8</accession>
<feature type="domain" description="HNH" evidence="2">
    <location>
        <begin position="14"/>
        <end position="66"/>
    </location>
</feature>
<keyword evidence="4" id="KW-1185">Reference proteome</keyword>
<keyword evidence="3" id="KW-0614">Plasmid</keyword>
<organism evidence="3 4">
    <name type="scientific">Sphingomonas changnyeongensis</name>
    <dbReference type="NCBI Taxonomy" id="2698679"/>
    <lineage>
        <taxon>Bacteria</taxon>
        <taxon>Pseudomonadati</taxon>
        <taxon>Pseudomonadota</taxon>
        <taxon>Alphaproteobacteria</taxon>
        <taxon>Sphingomonadales</taxon>
        <taxon>Sphingomonadaceae</taxon>
        <taxon>Sphingomonas</taxon>
    </lineage>
</organism>
<dbReference type="GO" id="GO:0004519">
    <property type="term" value="F:endonuclease activity"/>
    <property type="evidence" value="ECO:0007669"/>
    <property type="project" value="InterPro"/>
</dbReference>
<sequence length="150" mass="15858">MQMRRLYKAQSGICAGCGKRIVLGQQGDPRKAASFDHVIPRSEGGRRVATNGLLKHAACNEARGNRPANGCDLIWHLVVSLRLTRRGRRSARSGANGTGGKGCDLFPSGSSNPSPLVLSAPVGMKQNGRKPVWPAGGDVADRQVSVFAAK</sequence>
<dbReference type="CDD" id="cd00085">
    <property type="entry name" value="HNHc"/>
    <property type="match status" value="1"/>
</dbReference>
<name>A0A7Z2S6C8_9SPHN</name>